<dbReference type="InterPro" id="IPR020904">
    <property type="entry name" value="Sc_DH/Rdtase_CS"/>
</dbReference>
<comment type="caution">
    <text evidence="5">The sequence shown here is derived from an EMBL/GenBank/DDBJ whole genome shotgun (WGS) entry which is preliminary data.</text>
</comment>
<dbReference type="GO" id="GO:0016616">
    <property type="term" value="F:oxidoreductase activity, acting on the CH-OH group of donors, NAD or NADP as acceptor"/>
    <property type="evidence" value="ECO:0007669"/>
    <property type="project" value="TreeGrafter"/>
</dbReference>
<dbReference type="PANTHER" id="PTHR44229">
    <property type="entry name" value="15-HYDROXYPROSTAGLANDIN DEHYDROGENASE [NAD(+)]"/>
    <property type="match status" value="1"/>
</dbReference>
<dbReference type="PANTHER" id="PTHR44229:SF4">
    <property type="entry name" value="15-HYDROXYPROSTAGLANDIN DEHYDROGENASE [NAD(+)]"/>
    <property type="match status" value="1"/>
</dbReference>
<accession>A0AA40AIY1</accession>
<dbReference type="PRINTS" id="PR00081">
    <property type="entry name" value="GDHRDH"/>
</dbReference>
<evidence type="ECO:0008006" key="7">
    <source>
        <dbReference type="Google" id="ProtNLM"/>
    </source>
</evidence>
<protein>
    <recommendedName>
        <fullName evidence="7">Short chain dehydrogenase/reductase</fullName>
    </recommendedName>
</protein>
<evidence type="ECO:0000256" key="3">
    <source>
        <dbReference type="ARBA" id="ARBA00023002"/>
    </source>
</evidence>
<evidence type="ECO:0000256" key="2">
    <source>
        <dbReference type="ARBA" id="ARBA00022857"/>
    </source>
</evidence>
<organism evidence="5 6">
    <name type="scientific">Apiosordaria backusii</name>
    <dbReference type="NCBI Taxonomy" id="314023"/>
    <lineage>
        <taxon>Eukaryota</taxon>
        <taxon>Fungi</taxon>
        <taxon>Dikarya</taxon>
        <taxon>Ascomycota</taxon>
        <taxon>Pezizomycotina</taxon>
        <taxon>Sordariomycetes</taxon>
        <taxon>Sordariomycetidae</taxon>
        <taxon>Sordariales</taxon>
        <taxon>Lasiosphaeriaceae</taxon>
        <taxon>Apiosordaria</taxon>
    </lineage>
</organism>
<dbReference type="InterPro" id="IPR036291">
    <property type="entry name" value="NAD(P)-bd_dom_sf"/>
</dbReference>
<evidence type="ECO:0000313" key="6">
    <source>
        <dbReference type="Proteomes" id="UP001172159"/>
    </source>
</evidence>
<name>A0AA40AIY1_9PEZI</name>
<keyword evidence="6" id="KW-1185">Reference proteome</keyword>
<evidence type="ECO:0000256" key="1">
    <source>
        <dbReference type="ARBA" id="ARBA00006484"/>
    </source>
</evidence>
<dbReference type="PRINTS" id="PR00080">
    <property type="entry name" value="SDRFAMILY"/>
</dbReference>
<dbReference type="GO" id="GO:0005737">
    <property type="term" value="C:cytoplasm"/>
    <property type="evidence" value="ECO:0007669"/>
    <property type="project" value="TreeGrafter"/>
</dbReference>
<keyword evidence="3" id="KW-0560">Oxidoreductase</keyword>
<dbReference type="Proteomes" id="UP001172159">
    <property type="component" value="Unassembled WGS sequence"/>
</dbReference>
<sequence>MPNVIITGATSGIGLAITRYFASESSSSTQNNKIAMLDINATTGPGIASSLAAEYPNAVIVFRKCDVSSWEEQAAVFRELYENEFEGKLDIVVANAGVSERGYTTLVEHEKGGADGPRKPDLSVLDINLSGVIFSVKLAIYYMDLKPAEEKERGLVICTASNAGLYALPTAPLYAASKFGVVGLVRSTALLVEDKGIRINALAPAVLGMLPLSPSPNILTRADIIGITETNIAPKELYQGMIITPMETLIKAVDGFAKGGREVNGQIAEVHGENVTVREAHGFVDGDTERNLGRFRGLGWA</sequence>
<gene>
    <name evidence="5" type="ORF">B0T21DRAFT_296402</name>
</gene>
<keyword evidence="2" id="KW-0521">NADP</keyword>
<dbReference type="EMBL" id="JAUKTV010000014">
    <property type="protein sequence ID" value="KAK0716695.1"/>
    <property type="molecule type" value="Genomic_DNA"/>
</dbReference>
<evidence type="ECO:0000313" key="5">
    <source>
        <dbReference type="EMBL" id="KAK0716695.1"/>
    </source>
</evidence>
<reference evidence="5" key="1">
    <citation type="submission" date="2023-06" db="EMBL/GenBank/DDBJ databases">
        <title>Genome-scale phylogeny and comparative genomics of the fungal order Sordariales.</title>
        <authorList>
            <consortium name="Lawrence Berkeley National Laboratory"/>
            <person name="Hensen N."/>
            <person name="Bonometti L."/>
            <person name="Westerberg I."/>
            <person name="Brannstrom I.O."/>
            <person name="Guillou S."/>
            <person name="Cros-Aarteil S."/>
            <person name="Calhoun S."/>
            <person name="Haridas S."/>
            <person name="Kuo A."/>
            <person name="Mondo S."/>
            <person name="Pangilinan J."/>
            <person name="Riley R."/>
            <person name="Labutti K."/>
            <person name="Andreopoulos B."/>
            <person name="Lipzen A."/>
            <person name="Chen C."/>
            <person name="Yanf M."/>
            <person name="Daum C."/>
            <person name="Ng V."/>
            <person name="Clum A."/>
            <person name="Steindorff A."/>
            <person name="Ohm R."/>
            <person name="Martin F."/>
            <person name="Silar P."/>
            <person name="Natvig D."/>
            <person name="Lalanne C."/>
            <person name="Gautier V."/>
            <person name="Ament-Velasquez S.L."/>
            <person name="Kruys A."/>
            <person name="Hutchinson M.I."/>
            <person name="Powell A.J."/>
            <person name="Barry K."/>
            <person name="Miller A.N."/>
            <person name="Grigoriev I.V."/>
            <person name="Debuchy R."/>
            <person name="Gladieux P."/>
            <person name="Thoren M.H."/>
            <person name="Johannesson H."/>
        </authorList>
    </citation>
    <scope>NUCLEOTIDE SEQUENCE</scope>
    <source>
        <strain evidence="5">CBS 540.89</strain>
    </source>
</reference>
<dbReference type="PROSITE" id="PS00061">
    <property type="entry name" value="ADH_SHORT"/>
    <property type="match status" value="1"/>
</dbReference>
<proteinExistence type="inferred from homology"/>
<comment type="similarity">
    <text evidence="1 4">Belongs to the short-chain dehydrogenases/reductases (SDR) family.</text>
</comment>
<dbReference type="InterPro" id="IPR002347">
    <property type="entry name" value="SDR_fam"/>
</dbReference>
<evidence type="ECO:0000256" key="4">
    <source>
        <dbReference type="RuleBase" id="RU000363"/>
    </source>
</evidence>
<dbReference type="Pfam" id="PF00106">
    <property type="entry name" value="adh_short"/>
    <property type="match status" value="1"/>
</dbReference>
<dbReference type="Gene3D" id="3.40.50.720">
    <property type="entry name" value="NAD(P)-binding Rossmann-like Domain"/>
    <property type="match status" value="1"/>
</dbReference>
<dbReference type="SUPFAM" id="SSF51735">
    <property type="entry name" value="NAD(P)-binding Rossmann-fold domains"/>
    <property type="match status" value="1"/>
</dbReference>
<dbReference type="AlphaFoldDB" id="A0AA40AIY1"/>